<organism evidence="2 3">
    <name type="scientific">Lamprobacter modestohalophilus</name>
    <dbReference type="NCBI Taxonomy" id="1064514"/>
    <lineage>
        <taxon>Bacteria</taxon>
        <taxon>Pseudomonadati</taxon>
        <taxon>Pseudomonadota</taxon>
        <taxon>Gammaproteobacteria</taxon>
        <taxon>Chromatiales</taxon>
        <taxon>Chromatiaceae</taxon>
        <taxon>Lamprobacter</taxon>
    </lineage>
</organism>
<name>A0A9X1B3K7_9GAMM</name>
<protein>
    <recommendedName>
        <fullName evidence="1">HEPN domain-containing protein</fullName>
    </recommendedName>
</protein>
<accession>A0A9X1B3K7</accession>
<evidence type="ECO:0000259" key="1">
    <source>
        <dbReference type="Pfam" id="PF05168"/>
    </source>
</evidence>
<dbReference type="Gene3D" id="1.20.120.330">
    <property type="entry name" value="Nucleotidyltransferases domain 2"/>
    <property type="match status" value="1"/>
</dbReference>
<dbReference type="Proteomes" id="UP001138768">
    <property type="component" value="Unassembled WGS sequence"/>
</dbReference>
<evidence type="ECO:0000313" key="3">
    <source>
        <dbReference type="Proteomes" id="UP001138768"/>
    </source>
</evidence>
<feature type="domain" description="HEPN" evidence="1">
    <location>
        <begin position="19"/>
        <end position="127"/>
    </location>
</feature>
<dbReference type="AlphaFoldDB" id="A0A9X1B3K7"/>
<dbReference type="Pfam" id="PF05168">
    <property type="entry name" value="HEPN"/>
    <property type="match status" value="1"/>
</dbReference>
<evidence type="ECO:0000313" key="2">
    <source>
        <dbReference type="EMBL" id="MBK1618568.1"/>
    </source>
</evidence>
<dbReference type="SUPFAM" id="SSF81593">
    <property type="entry name" value="Nucleotidyltransferase substrate binding subunit/domain"/>
    <property type="match status" value="1"/>
</dbReference>
<sequence>MMPSARAKYCMSVPRDEAQQLLQAGERDRLSFQLLAQTGRAPHETLGFLAQQACEKFIKAVMVLGAVRVVRTHDLEYLVELAQAGGVTVPLSVQQLRQLNPYAVAFRYESSGQVWLSETEAENMVEVLHQWARETFSSNEV</sequence>
<gene>
    <name evidence="2" type="ORF">CKO42_08980</name>
</gene>
<dbReference type="EMBL" id="NRRY01000011">
    <property type="protein sequence ID" value="MBK1618568.1"/>
    <property type="molecule type" value="Genomic_DNA"/>
</dbReference>
<reference evidence="2 3" key="1">
    <citation type="journal article" date="2020" name="Microorganisms">
        <title>Osmotic Adaptation and Compatible Solute Biosynthesis of Phototrophic Bacteria as Revealed from Genome Analyses.</title>
        <authorList>
            <person name="Imhoff J.F."/>
            <person name="Rahn T."/>
            <person name="Kunzel S."/>
            <person name="Keller A."/>
            <person name="Neulinger S.C."/>
        </authorList>
    </citation>
    <scope>NUCLEOTIDE SEQUENCE [LARGE SCALE GENOMIC DNA]</scope>
    <source>
        <strain evidence="2 3">DSM 25653</strain>
    </source>
</reference>
<proteinExistence type="predicted"/>
<comment type="caution">
    <text evidence="2">The sequence shown here is derived from an EMBL/GenBank/DDBJ whole genome shotgun (WGS) entry which is preliminary data.</text>
</comment>
<keyword evidence="3" id="KW-1185">Reference proteome</keyword>
<dbReference type="InterPro" id="IPR007842">
    <property type="entry name" value="HEPN_dom"/>
</dbReference>